<dbReference type="SUPFAM" id="SSF102588">
    <property type="entry name" value="LmbE-like"/>
    <property type="match status" value="1"/>
</dbReference>
<dbReference type="STRING" id="1805034.AUJ59_02695"/>
<gene>
    <name evidence="1" type="ORF">AUJ59_02695</name>
</gene>
<organism evidence="1 2">
    <name type="scientific">Candidatus Beckwithbacteria bacterium CG1_02_47_37</name>
    <dbReference type="NCBI Taxonomy" id="1805034"/>
    <lineage>
        <taxon>Bacteria</taxon>
        <taxon>Candidatus Beckwithiibacteriota</taxon>
    </lineage>
</organism>
<evidence type="ECO:0008006" key="3">
    <source>
        <dbReference type="Google" id="ProtNLM"/>
    </source>
</evidence>
<evidence type="ECO:0000313" key="2">
    <source>
        <dbReference type="Proteomes" id="UP000183144"/>
    </source>
</evidence>
<dbReference type="AlphaFoldDB" id="A0A1J4RRI7"/>
<evidence type="ECO:0000313" key="1">
    <source>
        <dbReference type="EMBL" id="OIN89002.1"/>
    </source>
</evidence>
<dbReference type="Proteomes" id="UP000183144">
    <property type="component" value="Unassembled WGS sequence"/>
</dbReference>
<proteinExistence type="predicted"/>
<sequence length="223" mass="25539">MKKILMAVFAHPDDETFGPAGSLIHFAKTNEVYLVCATNGDRPERRGELLAAAKIMGIKRVDWLNFKDGSLCNNNYHKLAGKIEEKLRQYRPKIVMTFEPKGVSGHLDHVAVSLVTTFVVTKLKFVKQLLYFCELKRTIKLLKQNFGEYFIYVPPGYSRREADLVINTKKYWPRRLQAMACHKSQRGDSNRMVKTLTVLPKREHFLVIRTGFTDAPKLDHAAG</sequence>
<reference evidence="1 2" key="1">
    <citation type="journal article" date="2016" name="Environ. Microbiol.">
        <title>Genomic resolution of a cold subsurface aquifer community provides metabolic insights for novel microbes adapted to high CO concentrations.</title>
        <authorList>
            <person name="Probst A.J."/>
            <person name="Castelle C.J."/>
            <person name="Singh A."/>
            <person name="Brown C.T."/>
            <person name="Anantharaman K."/>
            <person name="Sharon I."/>
            <person name="Hug L.A."/>
            <person name="Burstein D."/>
            <person name="Emerson J.B."/>
            <person name="Thomas B.C."/>
            <person name="Banfield J.F."/>
        </authorList>
    </citation>
    <scope>NUCLEOTIDE SEQUENCE [LARGE SCALE GENOMIC DNA]</scope>
    <source>
        <strain evidence="1">CG1_02_47_37</strain>
    </source>
</reference>
<dbReference type="Gene3D" id="3.40.50.10320">
    <property type="entry name" value="LmbE-like"/>
    <property type="match status" value="1"/>
</dbReference>
<dbReference type="PANTHER" id="PTHR12993">
    <property type="entry name" value="N-ACETYLGLUCOSAMINYL-PHOSPHATIDYLINOSITOL DE-N-ACETYLASE-RELATED"/>
    <property type="match status" value="1"/>
</dbReference>
<dbReference type="Pfam" id="PF02585">
    <property type="entry name" value="PIG-L"/>
    <property type="match status" value="1"/>
</dbReference>
<dbReference type="GO" id="GO:0016811">
    <property type="term" value="F:hydrolase activity, acting on carbon-nitrogen (but not peptide) bonds, in linear amides"/>
    <property type="evidence" value="ECO:0007669"/>
    <property type="project" value="TreeGrafter"/>
</dbReference>
<dbReference type="EMBL" id="MNUI01000047">
    <property type="protein sequence ID" value="OIN89002.1"/>
    <property type="molecule type" value="Genomic_DNA"/>
</dbReference>
<comment type="caution">
    <text evidence="1">The sequence shown here is derived from an EMBL/GenBank/DDBJ whole genome shotgun (WGS) entry which is preliminary data.</text>
</comment>
<accession>A0A1J4RRI7</accession>
<dbReference type="InterPro" id="IPR003737">
    <property type="entry name" value="GlcNAc_PI_deacetylase-related"/>
</dbReference>
<dbReference type="PANTHER" id="PTHR12993:SF11">
    <property type="entry name" value="N-ACETYLGLUCOSAMINYL-PHOSPHATIDYLINOSITOL DE-N-ACETYLASE"/>
    <property type="match status" value="1"/>
</dbReference>
<name>A0A1J4RRI7_9BACT</name>
<protein>
    <recommendedName>
        <fullName evidence="3">GlcNAc-PI de-N-acetylase</fullName>
    </recommendedName>
</protein>
<dbReference type="InterPro" id="IPR024078">
    <property type="entry name" value="LmbE-like_dom_sf"/>
</dbReference>